<accession>A0A165QPY3</accession>
<feature type="compositionally biased region" description="Low complexity" evidence="1">
    <location>
        <begin position="117"/>
        <end position="126"/>
    </location>
</feature>
<feature type="compositionally biased region" description="Pro residues" evidence="1">
    <location>
        <begin position="106"/>
        <end position="116"/>
    </location>
</feature>
<dbReference type="OrthoDB" id="3269047at2759"/>
<feature type="compositionally biased region" description="Polar residues" evidence="1">
    <location>
        <begin position="1"/>
        <end position="14"/>
    </location>
</feature>
<reference evidence="2 3" key="1">
    <citation type="journal article" date="2016" name="Mol. Biol. Evol.">
        <title>Comparative Genomics of Early-Diverging Mushroom-Forming Fungi Provides Insights into the Origins of Lignocellulose Decay Capabilities.</title>
        <authorList>
            <person name="Nagy L.G."/>
            <person name="Riley R."/>
            <person name="Tritt A."/>
            <person name="Adam C."/>
            <person name="Daum C."/>
            <person name="Floudas D."/>
            <person name="Sun H."/>
            <person name="Yadav J.S."/>
            <person name="Pangilinan J."/>
            <person name="Larsson K.H."/>
            <person name="Matsuura K."/>
            <person name="Barry K."/>
            <person name="Labutti K."/>
            <person name="Kuo R."/>
            <person name="Ohm R.A."/>
            <person name="Bhattacharya S.S."/>
            <person name="Shirouzu T."/>
            <person name="Yoshinaga Y."/>
            <person name="Martin F.M."/>
            <person name="Grigoriev I.V."/>
            <person name="Hibbett D.S."/>
        </authorList>
    </citation>
    <scope>NUCLEOTIDE SEQUENCE [LARGE SCALE GENOMIC DNA]</scope>
    <source>
        <strain evidence="2 3">HHB12029</strain>
    </source>
</reference>
<feature type="region of interest" description="Disordered" evidence="1">
    <location>
        <begin position="185"/>
        <end position="233"/>
    </location>
</feature>
<evidence type="ECO:0000256" key="1">
    <source>
        <dbReference type="SAM" id="MobiDB-lite"/>
    </source>
</evidence>
<dbReference type="InParanoid" id="A0A165QPY3"/>
<feature type="region of interest" description="Disordered" evidence="1">
    <location>
        <begin position="65"/>
        <end position="128"/>
    </location>
</feature>
<evidence type="ECO:0000313" key="2">
    <source>
        <dbReference type="EMBL" id="KZW03915.1"/>
    </source>
</evidence>
<name>A0A165QPY3_EXIGL</name>
<proteinExistence type="predicted"/>
<feature type="region of interest" description="Disordered" evidence="1">
    <location>
        <begin position="1"/>
        <end position="25"/>
    </location>
</feature>
<feature type="region of interest" description="Disordered" evidence="1">
    <location>
        <begin position="287"/>
        <end position="446"/>
    </location>
</feature>
<sequence>MPSAALSKTESQQSKKIKQPAGSKPILNWLQKKIAGTVRASRKTPSTSRRVVSLGELRNARNISIDVGSAPGSPTAVSRHSSSLAPGSIWSPTNPVEADDDASTRPLPPTSPPSPAPSRSSSSYLSDPRTFRSIAASTKPTTVLSIDVGGNTMAHIAQAPATPTTRVARPTHSPNASLSVAFSPLAVSPSSSRPPSLAPHPQPTQAVQAPVHTAHHPRNNPRPSSPPPDNASMLTLASSAYAQTGRVPPWQAGEADSVSHVFAGDESVSQFVEDTQPYEDVDASVRALRPRSERRPSWESTRSDWSGPILNGSITGSTMAIGKPRSERTAPSWKTGPLTDDWTHETAEDDCSDVDVVIKSPEDILEESPIPLNTPKLEEPSTPVDATPKPDLATIAKLPHDTTPASTPKMHSDEQSPKTPPMVPLDARSHVDRTPKKQGPGFGDDA</sequence>
<keyword evidence="3" id="KW-1185">Reference proteome</keyword>
<evidence type="ECO:0000313" key="3">
    <source>
        <dbReference type="Proteomes" id="UP000077266"/>
    </source>
</evidence>
<gene>
    <name evidence="2" type="ORF">EXIGLDRAFT_827858</name>
</gene>
<protein>
    <submittedName>
        <fullName evidence="2">Uncharacterized protein</fullName>
    </submittedName>
</protein>
<feature type="compositionally biased region" description="Low complexity" evidence="1">
    <location>
        <begin position="185"/>
        <end position="195"/>
    </location>
</feature>
<feature type="compositionally biased region" description="Polar residues" evidence="1">
    <location>
        <begin position="75"/>
        <end position="94"/>
    </location>
</feature>
<dbReference type="EMBL" id="KV425882">
    <property type="protein sequence ID" value="KZW03915.1"/>
    <property type="molecule type" value="Genomic_DNA"/>
</dbReference>
<dbReference type="Proteomes" id="UP000077266">
    <property type="component" value="Unassembled WGS sequence"/>
</dbReference>
<organism evidence="2 3">
    <name type="scientific">Exidia glandulosa HHB12029</name>
    <dbReference type="NCBI Taxonomy" id="1314781"/>
    <lineage>
        <taxon>Eukaryota</taxon>
        <taxon>Fungi</taxon>
        <taxon>Dikarya</taxon>
        <taxon>Basidiomycota</taxon>
        <taxon>Agaricomycotina</taxon>
        <taxon>Agaricomycetes</taxon>
        <taxon>Auriculariales</taxon>
        <taxon>Exidiaceae</taxon>
        <taxon>Exidia</taxon>
    </lineage>
</organism>
<dbReference type="AlphaFoldDB" id="A0A165QPY3"/>